<organism evidence="2 3">
    <name type="scientific">Caerostris darwini</name>
    <dbReference type="NCBI Taxonomy" id="1538125"/>
    <lineage>
        <taxon>Eukaryota</taxon>
        <taxon>Metazoa</taxon>
        <taxon>Ecdysozoa</taxon>
        <taxon>Arthropoda</taxon>
        <taxon>Chelicerata</taxon>
        <taxon>Arachnida</taxon>
        <taxon>Araneae</taxon>
        <taxon>Araneomorphae</taxon>
        <taxon>Entelegynae</taxon>
        <taxon>Araneoidea</taxon>
        <taxon>Araneidae</taxon>
        <taxon>Caerostris</taxon>
    </lineage>
</organism>
<dbReference type="Proteomes" id="UP001054837">
    <property type="component" value="Unassembled WGS sequence"/>
</dbReference>
<comment type="caution">
    <text evidence="2">The sequence shown here is derived from an EMBL/GenBank/DDBJ whole genome shotgun (WGS) entry which is preliminary data.</text>
</comment>
<feature type="region of interest" description="Disordered" evidence="1">
    <location>
        <begin position="23"/>
        <end position="66"/>
    </location>
</feature>
<dbReference type="AlphaFoldDB" id="A0AAV4SVT1"/>
<accession>A0AAV4SVT1</accession>
<gene>
    <name evidence="2" type="ORF">CDAR_387951</name>
</gene>
<evidence type="ECO:0000313" key="2">
    <source>
        <dbReference type="EMBL" id="GIY37091.1"/>
    </source>
</evidence>
<proteinExistence type="predicted"/>
<evidence type="ECO:0000256" key="1">
    <source>
        <dbReference type="SAM" id="MobiDB-lite"/>
    </source>
</evidence>
<evidence type="ECO:0000313" key="3">
    <source>
        <dbReference type="Proteomes" id="UP001054837"/>
    </source>
</evidence>
<sequence length="88" mass="10155">MRFLSPSPRCWLLLNRQYRNESRFRRSEEASVKKGGMKHPSGTTDSIPAQLRSPTHPHNRTRTKGLSELERKKVFPARPTAKLLTILT</sequence>
<dbReference type="EMBL" id="BPLQ01008398">
    <property type="protein sequence ID" value="GIY37091.1"/>
    <property type="molecule type" value="Genomic_DNA"/>
</dbReference>
<keyword evidence="3" id="KW-1185">Reference proteome</keyword>
<feature type="compositionally biased region" description="Basic and acidic residues" evidence="1">
    <location>
        <begin position="23"/>
        <end position="32"/>
    </location>
</feature>
<reference evidence="2 3" key="1">
    <citation type="submission" date="2021-06" db="EMBL/GenBank/DDBJ databases">
        <title>Caerostris darwini draft genome.</title>
        <authorList>
            <person name="Kono N."/>
            <person name="Arakawa K."/>
        </authorList>
    </citation>
    <scope>NUCLEOTIDE SEQUENCE [LARGE SCALE GENOMIC DNA]</scope>
</reference>
<protein>
    <submittedName>
        <fullName evidence="2">Uncharacterized protein</fullName>
    </submittedName>
</protein>
<name>A0AAV4SVT1_9ARAC</name>